<feature type="signal peptide" evidence="2">
    <location>
        <begin position="1"/>
        <end position="22"/>
    </location>
</feature>
<dbReference type="PROSITE" id="PS51677">
    <property type="entry name" value="NODB"/>
    <property type="match status" value="1"/>
</dbReference>
<dbReference type="InterPro" id="IPR050248">
    <property type="entry name" value="Polysacc_deacetylase_ArnD"/>
</dbReference>
<feature type="compositionally biased region" description="Acidic residues" evidence="1">
    <location>
        <begin position="45"/>
        <end position="90"/>
    </location>
</feature>
<dbReference type="GO" id="GO:0016810">
    <property type="term" value="F:hydrolase activity, acting on carbon-nitrogen (but not peptide) bonds"/>
    <property type="evidence" value="ECO:0007669"/>
    <property type="project" value="InterPro"/>
</dbReference>
<keyword evidence="2" id="KW-0732">Signal</keyword>
<evidence type="ECO:0000256" key="2">
    <source>
        <dbReference type="SAM" id="SignalP"/>
    </source>
</evidence>
<dbReference type="EMBL" id="FNIG01000002">
    <property type="protein sequence ID" value="SDN06457.1"/>
    <property type="molecule type" value="Genomic_DNA"/>
</dbReference>
<dbReference type="PROSITE" id="PS51257">
    <property type="entry name" value="PROKAR_LIPOPROTEIN"/>
    <property type="match status" value="1"/>
</dbReference>
<dbReference type="STRING" id="237069.SAMN05216498_1326"/>
<dbReference type="CDD" id="cd10917">
    <property type="entry name" value="CE4_NodB_like_6s_7s"/>
    <property type="match status" value="1"/>
</dbReference>
<dbReference type="Gene3D" id="3.20.20.370">
    <property type="entry name" value="Glycoside hydrolase/deacetylase"/>
    <property type="match status" value="1"/>
</dbReference>
<dbReference type="GO" id="GO:0005975">
    <property type="term" value="P:carbohydrate metabolic process"/>
    <property type="evidence" value="ECO:0007669"/>
    <property type="project" value="InterPro"/>
</dbReference>
<reference evidence="4 5" key="1">
    <citation type="submission" date="2016-10" db="EMBL/GenBank/DDBJ databases">
        <authorList>
            <person name="de Groot N.N."/>
        </authorList>
    </citation>
    <scope>NUCLEOTIDE SEQUENCE [LARGE SCALE GENOMIC DNA]</scope>
    <source>
        <strain evidence="4 5">CGMCC 1.3442</strain>
    </source>
</reference>
<feature type="compositionally biased region" description="Acidic residues" evidence="1">
    <location>
        <begin position="26"/>
        <end position="37"/>
    </location>
</feature>
<evidence type="ECO:0000256" key="1">
    <source>
        <dbReference type="SAM" id="MobiDB-lite"/>
    </source>
</evidence>
<dbReference type="AlphaFoldDB" id="A0A1G9YBR6"/>
<feature type="domain" description="NodB homology" evidence="3">
    <location>
        <begin position="111"/>
        <end position="291"/>
    </location>
</feature>
<dbReference type="InterPro" id="IPR002509">
    <property type="entry name" value="NODB_dom"/>
</dbReference>
<name>A0A1G9YBR6_9BACI</name>
<organism evidence="4 5">
    <name type="scientific">Tenuibacillus multivorans</name>
    <dbReference type="NCBI Taxonomy" id="237069"/>
    <lineage>
        <taxon>Bacteria</taxon>
        <taxon>Bacillati</taxon>
        <taxon>Bacillota</taxon>
        <taxon>Bacilli</taxon>
        <taxon>Bacillales</taxon>
        <taxon>Bacillaceae</taxon>
        <taxon>Tenuibacillus</taxon>
    </lineage>
</organism>
<feature type="chain" id="PRO_5039009746" evidence="2">
    <location>
        <begin position="23"/>
        <end position="301"/>
    </location>
</feature>
<sequence>MKNKMKMVCLFVGLIIIMVACSNDDQAPENEPLENEEDAQHEQPQDDQTEETNEEENEEENKENEGTEDESADGTNEEQPEEVPQEGEELEPQYEMTDVWSFKPIDDANPNVVLLTFDDAPDEHALEIAKTLKEKDIPAIFFVNGIFIESEEKQQIVKNIHDMGFEIGNHTYGHTKLDDVSQEKQREEILSLNELIEEITGEKPKFFRAPHGVNTDYAKQLVRDEGMLLMNWSYGYDFMEGYLEKEALADIMVNTPYLSNGANLLMHDREWTYQALPDIIEGLKEQGYEFLDPDLIKISEN</sequence>
<keyword evidence="5" id="KW-1185">Reference proteome</keyword>
<dbReference type="SUPFAM" id="SSF88713">
    <property type="entry name" value="Glycoside hydrolase/deacetylase"/>
    <property type="match status" value="1"/>
</dbReference>
<accession>A0A1G9YBR6</accession>
<gene>
    <name evidence="4" type="ORF">SAMN05216498_1326</name>
</gene>
<evidence type="ECO:0000313" key="5">
    <source>
        <dbReference type="Proteomes" id="UP000199334"/>
    </source>
</evidence>
<protein>
    <submittedName>
        <fullName evidence="4">Peptidoglycan/xylan/chitin deacetylase, PgdA/CDA1 family</fullName>
    </submittedName>
</protein>
<dbReference type="InterPro" id="IPR011330">
    <property type="entry name" value="Glyco_hydro/deAcase_b/a-brl"/>
</dbReference>
<dbReference type="RefSeq" id="WP_245686796.1">
    <property type="nucleotide sequence ID" value="NZ_BJVZ01000001.1"/>
</dbReference>
<dbReference type="Pfam" id="PF01522">
    <property type="entry name" value="Polysacc_deac_1"/>
    <property type="match status" value="1"/>
</dbReference>
<feature type="region of interest" description="Disordered" evidence="1">
    <location>
        <begin position="25"/>
        <end position="90"/>
    </location>
</feature>
<dbReference type="Proteomes" id="UP000199334">
    <property type="component" value="Unassembled WGS sequence"/>
</dbReference>
<dbReference type="PANTHER" id="PTHR10587">
    <property type="entry name" value="GLYCOSYL TRANSFERASE-RELATED"/>
    <property type="match status" value="1"/>
</dbReference>
<evidence type="ECO:0000313" key="4">
    <source>
        <dbReference type="EMBL" id="SDN06457.1"/>
    </source>
</evidence>
<proteinExistence type="predicted"/>
<evidence type="ECO:0000259" key="3">
    <source>
        <dbReference type="PROSITE" id="PS51677"/>
    </source>
</evidence>